<dbReference type="SUPFAM" id="SSF51735">
    <property type="entry name" value="NAD(P)-binding Rossmann-fold domains"/>
    <property type="match status" value="1"/>
</dbReference>
<dbReference type="GO" id="GO:0004029">
    <property type="term" value="F:aldehyde dehydrogenase (NAD+) activity"/>
    <property type="evidence" value="ECO:0007669"/>
    <property type="project" value="TreeGrafter"/>
</dbReference>
<dbReference type="InterPro" id="IPR051783">
    <property type="entry name" value="NAD(P)-dependent_oxidoreduct"/>
</dbReference>
<gene>
    <name evidence="2" type="ORF">TW77_10385</name>
</gene>
<dbReference type="Gene3D" id="3.40.50.720">
    <property type="entry name" value="NAD(P)-binding Rossmann-like Domain"/>
    <property type="match status" value="1"/>
</dbReference>
<dbReference type="Proteomes" id="UP000033452">
    <property type="component" value="Unassembled WGS sequence"/>
</dbReference>
<dbReference type="EMBL" id="JXYA01000021">
    <property type="protein sequence ID" value="KJZ09132.1"/>
    <property type="molecule type" value="Genomic_DNA"/>
</dbReference>
<evidence type="ECO:0000256" key="1">
    <source>
        <dbReference type="SAM" id="SignalP"/>
    </source>
</evidence>
<sequence>MHNKLVVAGAGWLGMPVAQAAAAQGWQVQATRRQPHDDELSRQLVHDGKTLVHNVSLQQAFWLCAMPPGARREDSNYLETLEATLALATELQMSGFLLCSSTGVYADADGHYTEQGALAATDSRRQRILQQAEQLVLSHGGKVLRLAGLVGPGREPGQFIAGKALRSSAQERVNMVHRDDVVAAIMCVMNQWPQVRAVYNICSPAHPLKRDYYQAHCAQAGTAPPSFASDDSKARIIDGSAIEALGFSYQHAI</sequence>
<dbReference type="InterPro" id="IPR036291">
    <property type="entry name" value="NAD(P)-bd_dom_sf"/>
</dbReference>
<reference evidence="2 3" key="1">
    <citation type="journal article" date="2015" name="BMC Genomics">
        <title>Genome mining reveals unlocked bioactive potential of marine Gram-negative bacteria.</title>
        <authorList>
            <person name="Machado H."/>
            <person name="Sonnenschein E.C."/>
            <person name="Melchiorsen J."/>
            <person name="Gram L."/>
        </authorList>
    </citation>
    <scope>NUCLEOTIDE SEQUENCE [LARGE SCALE GENOMIC DNA]</scope>
    <source>
        <strain evidence="2 3">S2471</strain>
    </source>
</reference>
<feature type="chain" id="PRO_5002475718" evidence="1">
    <location>
        <begin position="21"/>
        <end position="253"/>
    </location>
</feature>
<dbReference type="GO" id="GO:0005737">
    <property type="term" value="C:cytoplasm"/>
    <property type="evidence" value="ECO:0007669"/>
    <property type="project" value="TreeGrafter"/>
</dbReference>
<comment type="caution">
    <text evidence="2">The sequence shown here is derived from an EMBL/GenBank/DDBJ whole genome shotgun (WGS) entry which is preliminary data.</text>
</comment>
<keyword evidence="1" id="KW-0732">Signal</keyword>
<dbReference type="OrthoDB" id="751203at2"/>
<organism evidence="2 3">
    <name type="scientific">Pseudoalteromonas rubra</name>
    <dbReference type="NCBI Taxonomy" id="43658"/>
    <lineage>
        <taxon>Bacteria</taxon>
        <taxon>Pseudomonadati</taxon>
        <taxon>Pseudomonadota</taxon>
        <taxon>Gammaproteobacteria</taxon>
        <taxon>Alteromonadales</taxon>
        <taxon>Pseudoalteromonadaceae</taxon>
        <taxon>Pseudoalteromonas</taxon>
    </lineage>
</organism>
<evidence type="ECO:0000313" key="3">
    <source>
        <dbReference type="Proteomes" id="UP000033452"/>
    </source>
</evidence>
<protein>
    <submittedName>
        <fullName evidence="2">NADP-binding protein</fullName>
    </submittedName>
</protein>
<evidence type="ECO:0000313" key="2">
    <source>
        <dbReference type="EMBL" id="KJZ09132.1"/>
    </source>
</evidence>
<accession>A0A0F4QRA3</accession>
<keyword evidence="3" id="KW-1185">Reference proteome</keyword>
<dbReference type="RefSeq" id="WP_046004911.1">
    <property type="nucleotide sequence ID" value="NZ_JXYA01000021.1"/>
</dbReference>
<dbReference type="AlphaFoldDB" id="A0A0F4QRA3"/>
<name>A0A0F4QRA3_9GAMM</name>
<dbReference type="PANTHER" id="PTHR48079">
    <property type="entry name" value="PROTEIN YEEZ"/>
    <property type="match status" value="1"/>
</dbReference>
<dbReference type="PATRIC" id="fig|43658.5.peg.2204"/>
<feature type="signal peptide" evidence="1">
    <location>
        <begin position="1"/>
        <end position="20"/>
    </location>
</feature>
<dbReference type="PANTHER" id="PTHR48079:SF6">
    <property type="entry name" value="NAD(P)-BINDING DOMAIN-CONTAINING PROTEIN-RELATED"/>
    <property type="match status" value="1"/>
</dbReference>
<proteinExistence type="predicted"/>